<dbReference type="PROSITE" id="PS50857">
    <property type="entry name" value="COX2_CUA"/>
    <property type="match status" value="1"/>
</dbReference>
<dbReference type="KEGG" id="sdyn:Mal52_21680"/>
<dbReference type="RefSeq" id="WP_231962115.1">
    <property type="nucleotide sequence ID" value="NZ_CAXBED010000355.1"/>
</dbReference>
<keyword evidence="9 14" id="KW-1133">Transmembrane helix</keyword>
<dbReference type="InterPro" id="IPR011759">
    <property type="entry name" value="Cyt_c_oxidase_su2_TM_dom"/>
</dbReference>
<dbReference type="GO" id="GO:0016491">
    <property type="term" value="F:oxidoreductase activity"/>
    <property type="evidence" value="ECO:0007669"/>
    <property type="project" value="UniProtKB-KW"/>
</dbReference>
<keyword evidence="7" id="KW-1278">Translocase</keyword>
<evidence type="ECO:0000259" key="16">
    <source>
        <dbReference type="PROSITE" id="PS50857"/>
    </source>
</evidence>
<comment type="subcellular location">
    <subcellularLocation>
        <location evidence="12">Cell membrane</location>
        <topology evidence="12">Multi-pass membrane protein</topology>
    </subcellularLocation>
    <subcellularLocation>
        <location evidence="1">Membrane</location>
        <topology evidence="1">Multi-pass membrane protein</topology>
    </subcellularLocation>
</comment>
<dbReference type="Proteomes" id="UP000319383">
    <property type="component" value="Chromosome"/>
</dbReference>
<dbReference type="PROSITE" id="PS00078">
    <property type="entry name" value="COX2"/>
    <property type="match status" value="1"/>
</dbReference>
<keyword evidence="10 13" id="KW-0186">Copper</keyword>
<evidence type="ECO:0000256" key="13">
    <source>
        <dbReference type="RuleBase" id="RU004024"/>
    </source>
</evidence>
<evidence type="ECO:0000256" key="12">
    <source>
        <dbReference type="RuleBase" id="RU000456"/>
    </source>
</evidence>
<dbReference type="PANTHER" id="PTHR22888">
    <property type="entry name" value="CYTOCHROME C OXIDASE, SUBUNIT II"/>
    <property type="match status" value="1"/>
</dbReference>
<evidence type="ECO:0000313" key="19">
    <source>
        <dbReference type="Proteomes" id="UP000319383"/>
    </source>
</evidence>
<keyword evidence="11 14" id="KW-0472">Membrane</keyword>
<feature type="domain" description="Cytochrome oxidase subunit II transmembrane region profile" evidence="17">
    <location>
        <begin position="22"/>
        <end position="118"/>
    </location>
</feature>
<comment type="cofactor">
    <cofactor evidence="13">
        <name>Cu cation</name>
        <dbReference type="ChEBI" id="CHEBI:23378"/>
    </cofactor>
    <text evidence="13">Binds a copper A center.</text>
</comment>
<keyword evidence="4 12" id="KW-0679">Respiratory chain</keyword>
<keyword evidence="5 12" id="KW-0812">Transmembrane</keyword>
<accession>A0A517ZMI0</accession>
<dbReference type="PRINTS" id="PR01166">
    <property type="entry name" value="CYCOXIDASEII"/>
</dbReference>
<dbReference type="Gene3D" id="2.60.40.420">
    <property type="entry name" value="Cupredoxins - blue copper proteins"/>
    <property type="match status" value="1"/>
</dbReference>
<evidence type="ECO:0000256" key="4">
    <source>
        <dbReference type="ARBA" id="ARBA00022660"/>
    </source>
</evidence>
<dbReference type="GO" id="GO:0005507">
    <property type="term" value="F:copper ion binding"/>
    <property type="evidence" value="ECO:0007669"/>
    <property type="project" value="InterPro"/>
</dbReference>
<gene>
    <name evidence="18" type="primary">coxM_1</name>
    <name evidence="18" type="ORF">Mal52_21680</name>
</gene>
<dbReference type="GO" id="GO:0005886">
    <property type="term" value="C:plasma membrane"/>
    <property type="evidence" value="ECO:0007669"/>
    <property type="project" value="UniProtKB-SubCell"/>
</dbReference>
<feature type="domain" description="Cytochrome oxidase subunit II copper A binding" evidence="16">
    <location>
        <begin position="125"/>
        <end position="248"/>
    </location>
</feature>
<evidence type="ECO:0000256" key="11">
    <source>
        <dbReference type="ARBA" id="ARBA00023136"/>
    </source>
</evidence>
<feature type="transmembrane region" description="Helical" evidence="14">
    <location>
        <begin position="45"/>
        <end position="69"/>
    </location>
</feature>
<dbReference type="PANTHER" id="PTHR22888:SF9">
    <property type="entry name" value="CYTOCHROME C OXIDASE SUBUNIT 2"/>
    <property type="match status" value="1"/>
</dbReference>
<organism evidence="18 19">
    <name type="scientific">Symmachiella dynata</name>
    <dbReference type="NCBI Taxonomy" id="2527995"/>
    <lineage>
        <taxon>Bacteria</taxon>
        <taxon>Pseudomonadati</taxon>
        <taxon>Planctomycetota</taxon>
        <taxon>Planctomycetia</taxon>
        <taxon>Planctomycetales</taxon>
        <taxon>Planctomycetaceae</taxon>
        <taxon>Symmachiella</taxon>
    </lineage>
</organism>
<dbReference type="InterPro" id="IPR045187">
    <property type="entry name" value="CcO_II"/>
</dbReference>
<sequence precursor="true">MRKFWCLFFMFWPTLAIAVCVVAPTNGWWFPSVAPWELGQQIDDLFNLLLIITTVVFIGTQVALGYVLWKGTTVKKGGAWFSHGSHNLEVIWTILPAIILLFISLYQMDVLARIRVMSQFPEQARDAPVAEVSARQFEWRIRYPAPGKKLMPQPQPTDLYTVNDLHVPVGKPVMIRLRSEDVQHSFGLPELRLMQDAVPGLVIPVWFQSNTTGKYDIVCKELCGWGHYKMQGELTVELQEEYDAYLQALQAKMNDDGFSAEANNAVAQSNEE</sequence>
<dbReference type="GO" id="GO:0004129">
    <property type="term" value="F:cytochrome-c oxidase activity"/>
    <property type="evidence" value="ECO:0007669"/>
    <property type="project" value="UniProtKB-EC"/>
</dbReference>
<dbReference type="Pfam" id="PF02790">
    <property type="entry name" value="COX2_TM"/>
    <property type="match status" value="1"/>
</dbReference>
<reference evidence="18 19" key="1">
    <citation type="submission" date="2019-02" db="EMBL/GenBank/DDBJ databases">
        <title>Deep-cultivation of Planctomycetes and their phenomic and genomic characterization uncovers novel biology.</title>
        <authorList>
            <person name="Wiegand S."/>
            <person name="Jogler M."/>
            <person name="Boedeker C."/>
            <person name="Pinto D."/>
            <person name="Vollmers J."/>
            <person name="Rivas-Marin E."/>
            <person name="Kohn T."/>
            <person name="Peeters S.H."/>
            <person name="Heuer A."/>
            <person name="Rast P."/>
            <person name="Oberbeckmann S."/>
            <person name="Bunk B."/>
            <person name="Jeske O."/>
            <person name="Meyerdierks A."/>
            <person name="Storesund J.E."/>
            <person name="Kallscheuer N."/>
            <person name="Luecker S."/>
            <person name="Lage O.M."/>
            <person name="Pohl T."/>
            <person name="Merkel B.J."/>
            <person name="Hornburger P."/>
            <person name="Mueller R.-W."/>
            <person name="Bruemmer F."/>
            <person name="Labrenz M."/>
            <person name="Spormann A.M."/>
            <person name="Op den Camp H."/>
            <person name="Overmann J."/>
            <person name="Amann R."/>
            <person name="Jetten M.S.M."/>
            <person name="Mascher T."/>
            <person name="Medema M.H."/>
            <person name="Devos D.P."/>
            <person name="Kaster A.-K."/>
            <person name="Ovreas L."/>
            <person name="Rohde M."/>
            <person name="Galperin M.Y."/>
            <person name="Jogler C."/>
        </authorList>
    </citation>
    <scope>NUCLEOTIDE SEQUENCE [LARGE SCALE GENOMIC DNA]</scope>
    <source>
        <strain evidence="18 19">Mal52</strain>
    </source>
</reference>
<evidence type="ECO:0000256" key="14">
    <source>
        <dbReference type="SAM" id="Phobius"/>
    </source>
</evidence>
<feature type="signal peptide" evidence="15">
    <location>
        <begin position="1"/>
        <end position="18"/>
    </location>
</feature>
<evidence type="ECO:0000256" key="6">
    <source>
        <dbReference type="ARBA" id="ARBA00022723"/>
    </source>
</evidence>
<keyword evidence="3 12" id="KW-0813">Transport</keyword>
<keyword evidence="6 13" id="KW-0479">Metal-binding</keyword>
<proteinExistence type="inferred from homology"/>
<dbReference type="InterPro" id="IPR002429">
    <property type="entry name" value="CcO_II-like_C"/>
</dbReference>
<comment type="catalytic activity">
    <reaction evidence="13">
        <text>4 Fe(II)-[cytochrome c] + O2 + 8 H(+)(in) = 4 Fe(III)-[cytochrome c] + 2 H2O + 4 H(+)(out)</text>
        <dbReference type="Rhea" id="RHEA:11436"/>
        <dbReference type="Rhea" id="RHEA-COMP:10350"/>
        <dbReference type="Rhea" id="RHEA-COMP:14399"/>
        <dbReference type="ChEBI" id="CHEBI:15377"/>
        <dbReference type="ChEBI" id="CHEBI:15378"/>
        <dbReference type="ChEBI" id="CHEBI:15379"/>
        <dbReference type="ChEBI" id="CHEBI:29033"/>
        <dbReference type="ChEBI" id="CHEBI:29034"/>
        <dbReference type="EC" id="7.1.1.9"/>
    </reaction>
</comment>
<evidence type="ECO:0000256" key="1">
    <source>
        <dbReference type="ARBA" id="ARBA00004141"/>
    </source>
</evidence>
<dbReference type="SUPFAM" id="SSF49503">
    <property type="entry name" value="Cupredoxins"/>
    <property type="match status" value="1"/>
</dbReference>
<evidence type="ECO:0000256" key="2">
    <source>
        <dbReference type="ARBA" id="ARBA00007866"/>
    </source>
</evidence>
<keyword evidence="19" id="KW-1185">Reference proteome</keyword>
<keyword evidence="8 12" id="KW-0249">Electron transport</keyword>
<comment type="similarity">
    <text evidence="2 12">Belongs to the cytochrome c oxidase subunit 2 family.</text>
</comment>
<name>A0A517ZMI0_9PLAN</name>
<feature type="transmembrane region" description="Helical" evidence="14">
    <location>
        <begin position="90"/>
        <end position="108"/>
    </location>
</feature>
<dbReference type="SUPFAM" id="SSF81464">
    <property type="entry name" value="Cytochrome c oxidase subunit II-like, transmembrane region"/>
    <property type="match status" value="1"/>
</dbReference>
<dbReference type="InterPro" id="IPR036257">
    <property type="entry name" value="Cyt_c_oxidase_su2_TM_sf"/>
</dbReference>
<dbReference type="GO" id="GO:0042773">
    <property type="term" value="P:ATP synthesis coupled electron transport"/>
    <property type="evidence" value="ECO:0007669"/>
    <property type="project" value="TreeGrafter"/>
</dbReference>
<keyword evidence="15" id="KW-0732">Signal</keyword>
<dbReference type="Pfam" id="PF00116">
    <property type="entry name" value="COX2"/>
    <property type="match status" value="1"/>
</dbReference>
<evidence type="ECO:0000259" key="17">
    <source>
        <dbReference type="PROSITE" id="PS50999"/>
    </source>
</evidence>
<evidence type="ECO:0000256" key="10">
    <source>
        <dbReference type="ARBA" id="ARBA00023008"/>
    </source>
</evidence>
<feature type="chain" id="PRO_5021875103" description="Cytochrome c oxidase subunit 2" evidence="15">
    <location>
        <begin position="19"/>
        <end position="272"/>
    </location>
</feature>
<evidence type="ECO:0000256" key="5">
    <source>
        <dbReference type="ARBA" id="ARBA00022692"/>
    </source>
</evidence>
<evidence type="ECO:0000313" key="18">
    <source>
        <dbReference type="EMBL" id="QDU43692.1"/>
    </source>
</evidence>
<keyword evidence="18" id="KW-0560">Oxidoreductase</keyword>
<evidence type="ECO:0000256" key="15">
    <source>
        <dbReference type="SAM" id="SignalP"/>
    </source>
</evidence>
<protein>
    <recommendedName>
        <fullName evidence="13">Cytochrome c oxidase subunit 2</fullName>
        <ecNumber evidence="13">7.1.1.9</ecNumber>
    </recommendedName>
</protein>
<dbReference type="InterPro" id="IPR008972">
    <property type="entry name" value="Cupredoxin"/>
</dbReference>
<dbReference type="AlphaFoldDB" id="A0A517ZMI0"/>
<evidence type="ECO:0000256" key="7">
    <source>
        <dbReference type="ARBA" id="ARBA00022967"/>
    </source>
</evidence>
<dbReference type="EC" id="7.1.1.9" evidence="13"/>
<evidence type="ECO:0000256" key="3">
    <source>
        <dbReference type="ARBA" id="ARBA00022448"/>
    </source>
</evidence>
<evidence type="ECO:0000256" key="9">
    <source>
        <dbReference type="ARBA" id="ARBA00022989"/>
    </source>
</evidence>
<dbReference type="InterPro" id="IPR001505">
    <property type="entry name" value="Copper_CuA"/>
</dbReference>
<evidence type="ECO:0000256" key="8">
    <source>
        <dbReference type="ARBA" id="ARBA00022982"/>
    </source>
</evidence>
<comment type="function">
    <text evidence="13">Subunits I and II form the functional core of the enzyme complex. Electrons originating in cytochrome c are transferred via heme a and Cu(A) to the binuclear center formed by heme a3 and Cu(B).</text>
</comment>
<dbReference type="PROSITE" id="PS50999">
    <property type="entry name" value="COX2_TM"/>
    <property type="match status" value="1"/>
</dbReference>
<dbReference type="Gene3D" id="1.10.287.90">
    <property type="match status" value="1"/>
</dbReference>
<dbReference type="EMBL" id="CP036276">
    <property type="protein sequence ID" value="QDU43692.1"/>
    <property type="molecule type" value="Genomic_DNA"/>
</dbReference>